<feature type="region of interest" description="Disordered" evidence="1">
    <location>
        <begin position="1"/>
        <end position="33"/>
    </location>
</feature>
<proteinExistence type="predicted"/>
<protein>
    <submittedName>
        <fullName evidence="2">Uncharacterized protein</fullName>
    </submittedName>
</protein>
<dbReference type="AlphaFoldDB" id="A0AAP0LU94"/>
<dbReference type="Proteomes" id="UP001428341">
    <property type="component" value="Unassembled WGS sequence"/>
</dbReference>
<name>A0AAP0LU94_9ROSI</name>
<reference evidence="2 3" key="1">
    <citation type="submission" date="2024-05" db="EMBL/GenBank/DDBJ databases">
        <title>Haplotype-resolved chromosome-level genome assembly of Huyou (Citrus changshanensis).</title>
        <authorList>
            <person name="Miao C."/>
            <person name="Chen W."/>
            <person name="Wu Y."/>
            <person name="Wang L."/>
            <person name="Zhao S."/>
            <person name="Grierson D."/>
            <person name="Xu C."/>
            <person name="Chen K."/>
        </authorList>
    </citation>
    <scope>NUCLEOTIDE SEQUENCE [LARGE SCALE GENOMIC DNA]</scope>
    <source>
        <strain evidence="2">01-14</strain>
        <tissue evidence="2">Leaf</tissue>
    </source>
</reference>
<evidence type="ECO:0000256" key="1">
    <source>
        <dbReference type="SAM" id="MobiDB-lite"/>
    </source>
</evidence>
<organism evidence="2 3">
    <name type="scientific">Citrus x changshan-huyou</name>
    <dbReference type="NCBI Taxonomy" id="2935761"/>
    <lineage>
        <taxon>Eukaryota</taxon>
        <taxon>Viridiplantae</taxon>
        <taxon>Streptophyta</taxon>
        <taxon>Embryophyta</taxon>
        <taxon>Tracheophyta</taxon>
        <taxon>Spermatophyta</taxon>
        <taxon>Magnoliopsida</taxon>
        <taxon>eudicotyledons</taxon>
        <taxon>Gunneridae</taxon>
        <taxon>Pentapetalae</taxon>
        <taxon>rosids</taxon>
        <taxon>malvids</taxon>
        <taxon>Sapindales</taxon>
        <taxon>Rutaceae</taxon>
        <taxon>Aurantioideae</taxon>
        <taxon>Citrus</taxon>
    </lineage>
</organism>
<evidence type="ECO:0000313" key="2">
    <source>
        <dbReference type="EMBL" id="KAK9187380.1"/>
    </source>
</evidence>
<comment type="caution">
    <text evidence="2">The sequence shown here is derived from an EMBL/GenBank/DDBJ whole genome shotgun (WGS) entry which is preliminary data.</text>
</comment>
<evidence type="ECO:0000313" key="3">
    <source>
        <dbReference type="Proteomes" id="UP001428341"/>
    </source>
</evidence>
<keyword evidence="3" id="KW-1185">Reference proteome</keyword>
<accession>A0AAP0LU94</accession>
<gene>
    <name evidence="2" type="ORF">WN944_018774</name>
</gene>
<feature type="compositionally biased region" description="Polar residues" evidence="1">
    <location>
        <begin position="1"/>
        <end position="28"/>
    </location>
</feature>
<sequence>MPSSSFVSSSHGNQSANSDDIQNASKSNDIPDVVGMNGGVINFYNKKCYYCRMSELNLVADSMELKA</sequence>
<dbReference type="EMBL" id="JBCGBO010000007">
    <property type="protein sequence ID" value="KAK9187380.1"/>
    <property type="molecule type" value="Genomic_DNA"/>
</dbReference>